<dbReference type="EMBL" id="JAVDYG010000001">
    <property type="protein sequence ID" value="MDR7362127.1"/>
    <property type="molecule type" value="Genomic_DNA"/>
</dbReference>
<evidence type="ECO:0000313" key="1">
    <source>
        <dbReference type="EMBL" id="MDR7362127.1"/>
    </source>
</evidence>
<protein>
    <recommendedName>
        <fullName evidence="3">Bacterial Pleckstrin homology domain-containing protein</fullName>
    </recommendedName>
</protein>
<dbReference type="RefSeq" id="WP_310301212.1">
    <property type="nucleotide sequence ID" value="NZ_BAAAPS010000008.1"/>
</dbReference>
<organism evidence="1 2">
    <name type="scientific">Nocardioides marmoribigeumensis</name>
    <dbReference type="NCBI Taxonomy" id="433649"/>
    <lineage>
        <taxon>Bacteria</taxon>
        <taxon>Bacillati</taxon>
        <taxon>Actinomycetota</taxon>
        <taxon>Actinomycetes</taxon>
        <taxon>Propionibacteriales</taxon>
        <taxon>Nocardioidaceae</taxon>
        <taxon>Nocardioides</taxon>
    </lineage>
</organism>
<gene>
    <name evidence="1" type="ORF">J2S63_001680</name>
</gene>
<keyword evidence="2" id="KW-1185">Reference proteome</keyword>
<accession>A0ABU2BU30</accession>
<dbReference type="Proteomes" id="UP001183648">
    <property type="component" value="Unassembled WGS sequence"/>
</dbReference>
<proteinExistence type="predicted"/>
<evidence type="ECO:0008006" key="3">
    <source>
        <dbReference type="Google" id="ProtNLM"/>
    </source>
</evidence>
<reference evidence="1 2" key="1">
    <citation type="submission" date="2023-07" db="EMBL/GenBank/DDBJ databases">
        <title>Sequencing the genomes of 1000 actinobacteria strains.</title>
        <authorList>
            <person name="Klenk H.-P."/>
        </authorList>
    </citation>
    <scope>NUCLEOTIDE SEQUENCE [LARGE SCALE GENOMIC DNA]</scope>
    <source>
        <strain evidence="1 2">DSM 19426</strain>
    </source>
</reference>
<sequence length="115" mass="12192">MARLTLSDDSVQLRFTTTEKILGLVKDQDFPRSAVQSARVEQDGLHATQGVRAPGLGVPGYRKVGTWRGKGRSLVSVRRHEPAVVVELSGQRVDRLVVGVDGDASALAAALSGTA</sequence>
<name>A0ABU2BU30_9ACTN</name>
<comment type="caution">
    <text evidence="1">The sequence shown here is derived from an EMBL/GenBank/DDBJ whole genome shotgun (WGS) entry which is preliminary data.</text>
</comment>
<evidence type="ECO:0000313" key="2">
    <source>
        <dbReference type="Proteomes" id="UP001183648"/>
    </source>
</evidence>